<proteinExistence type="predicted"/>
<evidence type="ECO:0000313" key="4">
    <source>
        <dbReference type="Proteomes" id="UP000553980"/>
    </source>
</evidence>
<gene>
    <name evidence="2" type="ORF">FIB18_00235</name>
    <name evidence="1" type="ORF">GGQ79_000825</name>
</gene>
<organism evidence="2 3">
    <name type="scientific">Brucella pecoris</name>
    <dbReference type="NCBI Taxonomy" id="867683"/>
    <lineage>
        <taxon>Bacteria</taxon>
        <taxon>Pseudomonadati</taxon>
        <taxon>Pseudomonadota</taxon>
        <taxon>Alphaproteobacteria</taxon>
        <taxon>Hyphomicrobiales</taxon>
        <taxon>Brucellaceae</taxon>
        <taxon>Brucella/Ochrobactrum group</taxon>
        <taxon>Brucella</taxon>
    </lineage>
</organism>
<comment type="caution">
    <text evidence="2">The sequence shown here is derived from an EMBL/GenBank/DDBJ whole genome shotgun (WGS) entry which is preliminary data.</text>
</comment>
<dbReference type="EMBL" id="JACIEX010000001">
    <property type="protein sequence ID" value="MBB4092352.1"/>
    <property type="molecule type" value="Genomic_DNA"/>
</dbReference>
<dbReference type="AlphaFoldDB" id="A0A5C5CVP4"/>
<evidence type="ECO:0000313" key="3">
    <source>
        <dbReference type="Proteomes" id="UP000313390"/>
    </source>
</evidence>
<dbReference type="Proteomes" id="UP000313390">
    <property type="component" value="Unassembled WGS sequence"/>
</dbReference>
<evidence type="ECO:0000313" key="2">
    <source>
        <dbReference type="EMBL" id="TNV15225.1"/>
    </source>
</evidence>
<name>A0A5C5CVP4_9HYPH</name>
<protein>
    <submittedName>
        <fullName evidence="2">Uncharacterized protein</fullName>
    </submittedName>
</protein>
<reference evidence="1 4" key="3">
    <citation type="submission" date="2020-08" db="EMBL/GenBank/DDBJ databases">
        <title>Genomic Encyclopedia of Type Strains, Phase IV (KMG-IV): sequencing the most valuable type-strain genomes for metagenomic binning, comparative biology and taxonomic classification.</title>
        <authorList>
            <person name="Goeker M."/>
        </authorList>
    </citation>
    <scope>NUCLEOTIDE SEQUENCE [LARGE SCALE GENOMIC DNA]</scope>
    <source>
        <strain evidence="1 4">DSM 23868</strain>
    </source>
</reference>
<reference evidence="2 3" key="1">
    <citation type="journal article" date="2011" name="Int. J. Syst. Evol. Microbiol.">
        <title>Ochrobactrum pecoris sp. nov., isolated from farm animals.</title>
        <authorList>
            <person name="Kampfer P."/>
            <person name="Huber B."/>
            <person name="Busse H.J."/>
            <person name="Scholz H.C."/>
            <person name="Tomaso H."/>
            <person name="Hotzel H."/>
            <person name="Melzer F."/>
        </authorList>
    </citation>
    <scope>NUCLEOTIDE SEQUENCE [LARGE SCALE GENOMIC DNA]</scope>
    <source>
        <strain evidence="2 3">08RB2639</strain>
    </source>
</reference>
<keyword evidence="4" id="KW-1185">Reference proteome</keyword>
<reference evidence="2" key="2">
    <citation type="submission" date="2019-06" db="EMBL/GenBank/DDBJ databases">
        <authorList>
            <person name="Hu M."/>
        </authorList>
    </citation>
    <scope>NUCLEOTIDE SEQUENCE</scope>
    <source>
        <strain evidence="2">08RB2639</strain>
    </source>
</reference>
<evidence type="ECO:0000313" key="1">
    <source>
        <dbReference type="EMBL" id="MBB4092352.1"/>
    </source>
</evidence>
<dbReference type="OrthoDB" id="7909136at2"/>
<accession>A0A5C5CVP4</accession>
<sequence>MFQSITDRILADVRLNASAYKFPPSQVLKCHGEPLFRSQQARNLACLFDLDPNVHAWACLPVLLRFGDGYHVPDFAIQRNDGDYLVDATSLPDWVIKAAETDGWHYDCVSYKHDDKAEVIANAVDLLPYALRSTVSLADRLRLLTALDEDGSLPLKYCIQLVRGTADPMSTIATLYFSGEISFDLTERISPETRVSRA</sequence>
<dbReference type="EMBL" id="VEWK01000001">
    <property type="protein sequence ID" value="TNV15225.1"/>
    <property type="molecule type" value="Genomic_DNA"/>
</dbReference>
<dbReference type="Proteomes" id="UP000553980">
    <property type="component" value="Unassembled WGS sequence"/>
</dbReference>
<dbReference type="RefSeq" id="WP_123218516.1">
    <property type="nucleotide sequence ID" value="NZ_JACIEX010000001.1"/>
</dbReference>